<reference evidence="15 16" key="1">
    <citation type="submission" date="2018-08" db="EMBL/GenBank/DDBJ databases">
        <title>Wenzhouxiangella salilacus sp. nov., a novel bacterium isolated from a saline lake in Xinjiang Province, China.</title>
        <authorList>
            <person name="Han S."/>
        </authorList>
    </citation>
    <scope>NUCLEOTIDE SEQUENCE [LARGE SCALE GENOMIC DNA]</scope>
    <source>
        <strain evidence="15 16">XDB06</strain>
    </source>
</reference>
<dbReference type="InterPro" id="IPR046373">
    <property type="entry name" value="Acyl-CoA_Oxase/DH_mid-dom_sf"/>
</dbReference>
<evidence type="ECO:0000256" key="10">
    <source>
        <dbReference type="RuleBase" id="RU362125"/>
    </source>
</evidence>
<comment type="cofactor">
    <cofactor evidence="1 10">
        <name>FAD</name>
        <dbReference type="ChEBI" id="CHEBI:57692"/>
    </cofactor>
</comment>
<dbReference type="RefSeq" id="WP_116649499.1">
    <property type="nucleotide sequence ID" value="NZ_QUZK01000012.1"/>
</dbReference>
<dbReference type="InterPro" id="IPR009075">
    <property type="entry name" value="AcylCo_DH/oxidase_C"/>
</dbReference>
<dbReference type="Gene3D" id="2.40.110.10">
    <property type="entry name" value="Butyryl-CoA Dehydrogenase, subunit A, domain 2"/>
    <property type="match status" value="1"/>
</dbReference>
<comment type="similarity">
    <text evidence="2 10">Belongs to the acyl-CoA dehydrogenase family.</text>
</comment>
<dbReference type="SUPFAM" id="SSF47203">
    <property type="entry name" value="Acyl-CoA dehydrogenase C-terminal domain-like"/>
    <property type="match status" value="1"/>
</dbReference>
<comment type="catalytic activity">
    <reaction evidence="6">
        <text>3-(methylsulfanyl)propanoyl-CoA + oxidized [electron-transfer flavoprotein] + H(+) = 3-(methylsulfanyl)acryloyl-CoA + reduced [electron-transfer flavoprotein]</text>
        <dbReference type="Rhea" id="RHEA:52612"/>
        <dbReference type="Rhea" id="RHEA-COMP:10685"/>
        <dbReference type="Rhea" id="RHEA-COMP:10686"/>
        <dbReference type="ChEBI" id="CHEBI:15378"/>
        <dbReference type="ChEBI" id="CHEBI:57692"/>
        <dbReference type="ChEBI" id="CHEBI:58307"/>
        <dbReference type="ChEBI" id="CHEBI:82815"/>
        <dbReference type="ChEBI" id="CHEBI:84994"/>
        <dbReference type="EC" id="1.3.99.41"/>
    </reaction>
    <physiologicalReaction direction="left-to-right" evidence="6">
        <dbReference type="Rhea" id="RHEA:52613"/>
    </physiologicalReaction>
</comment>
<dbReference type="InterPro" id="IPR036250">
    <property type="entry name" value="AcylCo_DH-like_C"/>
</dbReference>
<keyword evidence="3 10" id="KW-0285">Flavoprotein</keyword>
<dbReference type="GO" id="GO:0016627">
    <property type="term" value="F:oxidoreductase activity, acting on the CH-CH group of donors"/>
    <property type="evidence" value="ECO:0007669"/>
    <property type="project" value="InterPro"/>
</dbReference>
<proteinExistence type="inferred from homology"/>
<keyword evidence="4 10" id="KW-0274">FAD</keyword>
<dbReference type="SUPFAM" id="SSF56645">
    <property type="entry name" value="Acyl-CoA dehydrogenase NM domain-like"/>
    <property type="match status" value="1"/>
</dbReference>
<feature type="domain" description="Acyl-CoA dehydrogenase/oxidase N-terminal" evidence="13">
    <location>
        <begin position="47"/>
        <end position="157"/>
    </location>
</feature>
<dbReference type="InterPro" id="IPR052166">
    <property type="entry name" value="Diverse_Acyl-CoA_DH"/>
</dbReference>
<dbReference type="Proteomes" id="UP000260351">
    <property type="component" value="Unassembled WGS sequence"/>
</dbReference>
<comment type="caution">
    <text evidence="15">The sequence shown here is derived from an EMBL/GenBank/DDBJ whole genome shotgun (WGS) entry which is preliminary data.</text>
</comment>
<dbReference type="AlphaFoldDB" id="A0A3E1KCI2"/>
<evidence type="ECO:0000259" key="14">
    <source>
        <dbReference type="Pfam" id="PF12806"/>
    </source>
</evidence>
<evidence type="ECO:0000256" key="6">
    <source>
        <dbReference type="ARBA" id="ARBA00051388"/>
    </source>
</evidence>
<evidence type="ECO:0000256" key="8">
    <source>
        <dbReference type="ARBA" id="ARBA00066694"/>
    </source>
</evidence>
<feature type="domain" description="Acyl-CoA oxidase/dehydrogenase middle" evidence="12">
    <location>
        <begin position="162"/>
        <end position="271"/>
    </location>
</feature>
<evidence type="ECO:0000256" key="9">
    <source>
        <dbReference type="ARBA" id="ARBA00069043"/>
    </source>
</evidence>
<dbReference type="Gene3D" id="1.10.540.10">
    <property type="entry name" value="Acyl-CoA dehydrogenase/oxidase, N-terminal domain"/>
    <property type="match status" value="1"/>
</dbReference>
<evidence type="ECO:0000259" key="12">
    <source>
        <dbReference type="Pfam" id="PF02770"/>
    </source>
</evidence>
<feature type="domain" description="Acyl-CoA dehydrogenase/oxidase C-terminal" evidence="11">
    <location>
        <begin position="281"/>
        <end position="450"/>
    </location>
</feature>
<keyword evidence="16" id="KW-1185">Reference proteome</keyword>
<dbReference type="InterPro" id="IPR009100">
    <property type="entry name" value="AcylCoA_DH/oxidase_NM_dom_sf"/>
</dbReference>
<dbReference type="GO" id="GO:0050660">
    <property type="term" value="F:flavin adenine dinucleotide binding"/>
    <property type="evidence" value="ECO:0007669"/>
    <property type="project" value="InterPro"/>
</dbReference>
<comment type="function">
    <text evidence="7">Involved in the assimilation of dimethylsulphoniopropionate (DMSP), an important compound in the fixation of carbon in marine phytoplankton, by mediating the conversion of 3-(methylthio)propanoyl-CoA (MMPA-CoA) to 3-(methylthio)acryloyl-CoA (MTA-CoA).</text>
</comment>
<dbReference type="Pfam" id="PF02771">
    <property type="entry name" value="Acyl-CoA_dh_N"/>
    <property type="match status" value="1"/>
</dbReference>
<dbReference type="InterPro" id="IPR013786">
    <property type="entry name" value="AcylCoA_DH/ox_N"/>
</dbReference>
<evidence type="ECO:0000256" key="4">
    <source>
        <dbReference type="ARBA" id="ARBA00022827"/>
    </source>
</evidence>
<feature type="domain" description="Acetyl-CoA dehydrogenase-like C-terminal" evidence="14">
    <location>
        <begin position="475"/>
        <end position="592"/>
    </location>
</feature>
<sequence length="596" mass="64949">MPSYTGPVEDFRFLIHECLDLQECRDLPSLAGVDSDIIDAVLAEGARFCESVLQPLNAPGDEAGCRLEGDEVFTPEGFRDAYRTYTENGWPGLTSSPDYGGQGMPHFLGIAMSEMITAANTSWGMYPALAHGAWELIHLHGSDEQKRTWLPKMIAGEWTGTMNLTEPHCGTDLGLVRTRAERRDDGSYRISGTKIWISAGEHDLADNIVHLVLARTPDAPEGTKGLSLFIVPKFLVDDGGGIGERNGVRCAGLDHKMGIRASATCEMVYEDAVGYLIGEENKGLNLMFTMMNGARLGTGIQGLGLASVAYQNAVTFARERLQGRSLDGAKNPEKPADPIIVHPDVRRMLLTSKAFIEGARALAVHTALQLDIEYNHPDAERRERAGHWVALMTPIIKAYFTDMGFEVTSLSMQVHGGAGYIVDTGVEQYMRDARIARIYEGTNGIQALDLVGRKLTAANGETVKSFFTEVERLLGECADEPAMAEFTKPLAGAAERLKSTTAAVYQKMAGDPLEAGAASVDYLELFALTAMAWSWTTQARAALRALDAEGARSDFYRTKLDTARFFMARMLPETLGLEQKILAGGETLMALDESAF</sequence>
<evidence type="ECO:0000256" key="2">
    <source>
        <dbReference type="ARBA" id="ARBA00009347"/>
    </source>
</evidence>
<dbReference type="Pfam" id="PF02770">
    <property type="entry name" value="Acyl-CoA_dh_M"/>
    <property type="match status" value="1"/>
</dbReference>
<dbReference type="EC" id="1.3.99.41" evidence="8"/>
<evidence type="ECO:0000256" key="1">
    <source>
        <dbReference type="ARBA" id="ARBA00001974"/>
    </source>
</evidence>
<dbReference type="OrthoDB" id="9764895at2"/>
<dbReference type="PANTHER" id="PTHR42803:SF1">
    <property type="entry name" value="BROAD-SPECIFICITY LINEAR ACYL-COA DEHYDROGENASE FADE5"/>
    <property type="match status" value="1"/>
</dbReference>
<evidence type="ECO:0000259" key="13">
    <source>
        <dbReference type="Pfam" id="PF02771"/>
    </source>
</evidence>
<dbReference type="FunFam" id="2.40.110.10:FF:000031">
    <property type="entry name" value="Acyl-CoA dehydrogenase, putative"/>
    <property type="match status" value="1"/>
</dbReference>
<dbReference type="Pfam" id="PF12806">
    <property type="entry name" value="Acyl-CoA_dh_C"/>
    <property type="match status" value="1"/>
</dbReference>
<dbReference type="InterPro" id="IPR025878">
    <property type="entry name" value="Acyl-CoA_dh-like_C_dom"/>
</dbReference>
<evidence type="ECO:0000313" key="16">
    <source>
        <dbReference type="Proteomes" id="UP000260351"/>
    </source>
</evidence>
<gene>
    <name evidence="15" type="ORF">DZC52_02310</name>
</gene>
<dbReference type="PANTHER" id="PTHR42803">
    <property type="entry name" value="ACYL-COA DEHYDROGENASE"/>
    <property type="match status" value="1"/>
</dbReference>
<protein>
    <recommendedName>
        <fullName evidence="9">3-methylmercaptopropionyl-CoA dehydrogenase</fullName>
        <ecNumber evidence="8">1.3.99.41</ecNumber>
    </recommendedName>
</protein>
<accession>A0A3E1KCI2</accession>
<evidence type="ECO:0000256" key="3">
    <source>
        <dbReference type="ARBA" id="ARBA00022630"/>
    </source>
</evidence>
<dbReference type="Pfam" id="PF00441">
    <property type="entry name" value="Acyl-CoA_dh_1"/>
    <property type="match status" value="1"/>
</dbReference>
<dbReference type="InterPro" id="IPR006091">
    <property type="entry name" value="Acyl-CoA_Oxase/DH_mid-dom"/>
</dbReference>
<evidence type="ECO:0000259" key="11">
    <source>
        <dbReference type="Pfam" id="PF00441"/>
    </source>
</evidence>
<organism evidence="15 16">
    <name type="scientific">Wenzhouxiangella sediminis</name>
    <dbReference type="NCBI Taxonomy" id="1792836"/>
    <lineage>
        <taxon>Bacteria</taxon>
        <taxon>Pseudomonadati</taxon>
        <taxon>Pseudomonadota</taxon>
        <taxon>Gammaproteobacteria</taxon>
        <taxon>Chromatiales</taxon>
        <taxon>Wenzhouxiangellaceae</taxon>
        <taxon>Wenzhouxiangella</taxon>
    </lineage>
</organism>
<evidence type="ECO:0000256" key="5">
    <source>
        <dbReference type="ARBA" id="ARBA00023002"/>
    </source>
</evidence>
<keyword evidence="5 10" id="KW-0560">Oxidoreductase</keyword>
<dbReference type="EMBL" id="QUZK01000012">
    <property type="protein sequence ID" value="RFF32317.1"/>
    <property type="molecule type" value="Genomic_DNA"/>
</dbReference>
<dbReference type="InterPro" id="IPR037069">
    <property type="entry name" value="AcylCoA_DH/ox_N_sf"/>
</dbReference>
<dbReference type="Gene3D" id="1.20.140.10">
    <property type="entry name" value="Butyryl-CoA Dehydrogenase, subunit A, domain 3"/>
    <property type="match status" value="1"/>
</dbReference>
<name>A0A3E1KCI2_9GAMM</name>
<evidence type="ECO:0000256" key="7">
    <source>
        <dbReference type="ARBA" id="ARBA00058683"/>
    </source>
</evidence>
<evidence type="ECO:0000313" key="15">
    <source>
        <dbReference type="EMBL" id="RFF32317.1"/>
    </source>
</evidence>